<reference evidence="3" key="1">
    <citation type="submission" date="2017-02" db="UniProtKB">
        <authorList>
            <consortium name="WormBaseParasite"/>
        </authorList>
    </citation>
    <scope>IDENTIFICATION</scope>
</reference>
<dbReference type="SUPFAM" id="SSF57302">
    <property type="entry name" value="Snake toxin-like"/>
    <property type="match status" value="1"/>
</dbReference>
<reference evidence="1 2" key="2">
    <citation type="submission" date="2018-11" db="EMBL/GenBank/DDBJ databases">
        <authorList>
            <consortium name="Pathogen Informatics"/>
        </authorList>
    </citation>
    <scope>NUCLEOTIDE SEQUENCE [LARGE SCALE GENOMIC DNA]</scope>
    <source>
        <strain evidence="1 2">MHpl1</strain>
    </source>
</reference>
<dbReference type="OMA" id="QTPNTEQ"/>
<dbReference type="InterPro" id="IPR045860">
    <property type="entry name" value="Snake_toxin-like_sf"/>
</dbReference>
<protein>
    <submittedName>
        <fullName evidence="3">Activin_recp domain-containing protein</fullName>
    </submittedName>
</protein>
<gene>
    <name evidence="1" type="ORF">HPLM_LOCUS8633</name>
</gene>
<evidence type="ECO:0000313" key="1">
    <source>
        <dbReference type="EMBL" id="VDO35431.1"/>
    </source>
</evidence>
<dbReference type="OrthoDB" id="5836825at2759"/>
<name>A0A0N4WDH9_HAEPC</name>
<dbReference type="WBParaSite" id="HPLM_0000864101-mRNA-1">
    <property type="protein sequence ID" value="HPLM_0000864101-mRNA-1"/>
    <property type="gene ID" value="HPLM_0000864101"/>
</dbReference>
<evidence type="ECO:0000313" key="3">
    <source>
        <dbReference type="WBParaSite" id="HPLM_0000864101-mRNA-1"/>
    </source>
</evidence>
<evidence type="ECO:0000313" key="2">
    <source>
        <dbReference type="Proteomes" id="UP000268014"/>
    </source>
</evidence>
<keyword evidence="2" id="KW-1185">Reference proteome</keyword>
<proteinExistence type="predicted"/>
<organism evidence="3">
    <name type="scientific">Haemonchus placei</name>
    <name type="common">Barber's pole worm</name>
    <dbReference type="NCBI Taxonomy" id="6290"/>
    <lineage>
        <taxon>Eukaryota</taxon>
        <taxon>Metazoa</taxon>
        <taxon>Ecdysozoa</taxon>
        <taxon>Nematoda</taxon>
        <taxon>Chromadorea</taxon>
        <taxon>Rhabditida</taxon>
        <taxon>Rhabditina</taxon>
        <taxon>Rhabditomorpha</taxon>
        <taxon>Strongyloidea</taxon>
        <taxon>Trichostrongylidae</taxon>
        <taxon>Haemonchus</taxon>
    </lineage>
</organism>
<dbReference type="Proteomes" id="UP000268014">
    <property type="component" value="Unassembled WGS sequence"/>
</dbReference>
<accession>A0A0N4WDH9</accession>
<sequence length="148" mass="16282">MPHFLNCLNGLPKVLLYEKALNYLKFYFLHSGIVSLVANSGSKGVISGKLSSNFVESVCEDEMIHCFESYSDDFSEITASCQTPNTEQKLLNVCNNYPTLNVTVCCCDTDLCNLPDSEKPTLKPVVNPSKAAPVERLRSGPLKLSKSL</sequence>
<dbReference type="AlphaFoldDB" id="A0A0N4WDH9"/>
<dbReference type="EMBL" id="UZAF01016902">
    <property type="protein sequence ID" value="VDO35431.1"/>
    <property type="molecule type" value="Genomic_DNA"/>
</dbReference>
<dbReference type="CDD" id="cd00117">
    <property type="entry name" value="TFP"/>
    <property type="match status" value="1"/>
</dbReference>